<reference evidence="1 2" key="1">
    <citation type="journal article" date="2018" name="PLoS Genet.">
        <title>Population sequencing reveals clonal diversity and ancestral inbreeding in the grapevine cultivar Chardonnay.</title>
        <authorList>
            <person name="Roach M.J."/>
            <person name="Johnson D.L."/>
            <person name="Bohlmann J."/>
            <person name="van Vuuren H.J."/>
            <person name="Jones S.J."/>
            <person name="Pretorius I.S."/>
            <person name="Schmidt S.A."/>
            <person name="Borneman A.R."/>
        </authorList>
    </citation>
    <scope>NUCLEOTIDE SEQUENCE [LARGE SCALE GENOMIC DNA]</scope>
    <source>
        <strain evidence="2">cv. Chardonnay</strain>
        <tissue evidence="1">Leaf</tissue>
    </source>
</reference>
<accession>A0A438IRP1</accession>
<evidence type="ECO:0000313" key="2">
    <source>
        <dbReference type="Proteomes" id="UP000288805"/>
    </source>
</evidence>
<dbReference type="Proteomes" id="UP000288805">
    <property type="component" value="Unassembled WGS sequence"/>
</dbReference>
<organism evidence="1 2">
    <name type="scientific">Vitis vinifera</name>
    <name type="common">Grape</name>
    <dbReference type="NCBI Taxonomy" id="29760"/>
    <lineage>
        <taxon>Eukaryota</taxon>
        <taxon>Viridiplantae</taxon>
        <taxon>Streptophyta</taxon>
        <taxon>Embryophyta</taxon>
        <taxon>Tracheophyta</taxon>
        <taxon>Spermatophyta</taxon>
        <taxon>Magnoliopsida</taxon>
        <taxon>eudicotyledons</taxon>
        <taxon>Gunneridae</taxon>
        <taxon>Pentapetalae</taxon>
        <taxon>rosids</taxon>
        <taxon>Vitales</taxon>
        <taxon>Vitaceae</taxon>
        <taxon>Viteae</taxon>
        <taxon>Vitis</taxon>
    </lineage>
</organism>
<comment type="caution">
    <text evidence="1">The sequence shown here is derived from an EMBL/GenBank/DDBJ whole genome shotgun (WGS) entry which is preliminary data.</text>
</comment>
<dbReference type="EMBL" id="QGNW01000088">
    <property type="protein sequence ID" value="RVW99275.1"/>
    <property type="molecule type" value="Genomic_DNA"/>
</dbReference>
<gene>
    <name evidence="1" type="ORF">CK203_030673</name>
</gene>
<evidence type="ECO:0000313" key="1">
    <source>
        <dbReference type="EMBL" id="RVW99275.1"/>
    </source>
</evidence>
<protein>
    <submittedName>
        <fullName evidence="1">Uncharacterized protein</fullName>
    </submittedName>
</protein>
<proteinExistence type="predicted"/>
<dbReference type="AlphaFoldDB" id="A0A438IRP1"/>
<sequence length="184" mass="19820">MSAGSLSKKCEEPVAAGNLNTRYGLVHDETFDVCLGYNGTSDASIDCKSYNEETAVPVLETIFSPAFHMSKSAGGEIASGGSQKLPSDATSMNSSCNVDLEGNNLSSEVSAIYLAMKNSKLECVDEHGQDSMSTDGCVEDDDSEEFDDFDPYLFIKNLPDLSSVVPTFRPCCFLNRRGVVLQLL</sequence>
<name>A0A438IRP1_VITVI</name>